<dbReference type="UniPathway" id="UPA00056">
    <property type="reaction ID" value="UER00093"/>
</dbReference>
<dbReference type="AlphaFoldDB" id="A0A6J4J0U7"/>
<feature type="site" description="Transition state stabilizer" evidence="3">
    <location>
        <position position="19"/>
    </location>
</feature>
<dbReference type="Pfam" id="PF01128">
    <property type="entry name" value="IspD"/>
    <property type="match status" value="1"/>
</dbReference>
<evidence type="ECO:0000313" key="4">
    <source>
        <dbReference type="EMBL" id="CAA9263846.1"/>
    </source>
</evidence>
<name>A0A6J4J0U7_9BACT</name>
<comment type="function">
    <text evidence="3">Catalyzes the formation of 4-diphosphocytidyl-2-C-methyl-D-erythritol from CTP and 2-C-methyl-D-erythritol 4-phosphate (MEP).</text>
</comment>
<feature type="site" description="Positions MEP for the nucleophilic attack" evidence="3">
    <location>
        <position position="151"/>
    </location>
</feature>
<comment type="pathway">
    <text evidence="3">Isoprenoid biosynthesis; isopentenyl diphosphate biosynthesis via DXP pathway; isopentenyl diphosphate from 1-deoxy-D-xylulose 5-phosphate: step 2/6.</text>
</comment>
<organism evidence="4">
    <name type="scientific">uncultured Chthoniobacterales bacterium</name>
    <dbReference type="NCBI Taxonomy" id="1836801"/>
    <lineage>
        <taxon>Bacteria</taxon>
        <taxon>Pseudomonadati</taxon>
        <taxon>Verrucomicrobiota</taxon>
        <taxon>Spartobacteria</taxon>
        <taxon>Chthoniobacterales</taxon>
        <taxon>environmental samples</taxon>
    </lineage>
</organism>
<dbReference type="SUPFAM" id="SSF53448">
    <property type="entry name" value="Nucleotide-diphospho-sugar transferases"/>
    <property type="match status" value="1"/>
</dbReference>
<dbReference type="Gene3D" id="3.90.550.10">
    <property type="entry name" value="Spore Coat Polysaccharide Biosynthesis Protein SpsA, Chain A"/>
    <property type="match status" value="1"/>
</dbReference>
<keyword evidence="1 3" id="KW-0808">Transferase</keyword>
<feature type="site" description="Transition state stabilizer" evidence="3">
    <location>
        <position position="14"/>
    </location>
</feature>
<dbReference type="InterPro" id="IPR050088">
    <property type="entry name" value="IspD/TarI_cytidylyltransf_bact"/>
</dbReference>
<dbReference type="InterPro" id="IPR001228">
    <property type="entry name" value="IspD"/>
</dbReference>
<evidence type="ECO:0000256" key="2">
    <source>
        <dbReference type="ARBA" id="ARBA00022695"/>
    </source>
</evidence>
<protein>
    <recommendedName>
        <fullName evidence="3">2-C-methyl-D-erythritol 4-phosphate cytidylyltransferase</fullName>
        <ecNumber evidence="3">2.7.7.60</ecNumber>
    </recommendedName>
    <alternativeName>
        <fullName evidence="3">4-diphosphocytidyl-2C-methyl-D-erythritol synthase</fullName>
    </alternativeName>
    <alternativeName>
        <fullName evidence="3">MEP cytidylyltransferase</fullName>
        <shortName evidence="3">MCT</shortName>
    </alternativeName>
</protein>
<dbReference type="PANTHER" id="PTHR32125">
    <property type="entry name" value="2-C-METHYL-D-ERYTHRITOL 4-PHOSPHATE CYTIDYLYLTRANSFERASE, CHLOROPLASTIC"/>
    <property type="match status" value="1"/>
</dbReference>
<dbReference type="FunFam" id="3.90.550.10:FF:000003">
    <property type="entry name" value="2-C-methyl-D-erythritol 4-phosphate cytidylyltransferase"/>
    <property type="match status" value="1"/>
</dbReference>
<dbReference type="NCBIfam" id="TIGR00453">
    <property type="entry name" value="ispD"/>
    <property type="match status" value="1"/>
</dbReference>
<evidence type="ECO:0000256" key="1">
    <source>
        <dbReference type="ARBA" id="ARBA00022679"/>
    </source>
</evidence>
<sequence>MLTAIIVAGGSSRRMGFDKTFALLGDKPVIAHSAAAFQSAENVADIIVVGRQDCLEQLRETLTPAAFGKLRAFVAGGAQRQDSVAAGLKQLSPAAEFIAVHDAARPLVTPSAIERVYAAAREHGAASLAAPVVDTLKRADETRLVTGSVDREGVYAMQTPQIFSRELLMNAYGRVAASNGAITDEVSAVEALGHKVVLVPNDDFNFKITFAGDLELARLVLAQRQQSATH</sequence>
<dbReference type="GO" id="GO:0019288">
    <property type="term" value="P:isopentenyl diphosphate biosynthetic process, methylerythritol 4-phosphate pathway"/>
    <property type="evidence" value="ECO:0007669"/>
    <property type="project" value="UniProtKB-UniRule"/>
</dbReference>
<comment type="similarity">
    <text evidence="3">Belongs to the IspD/TarI cytidylyltransferase family. IspD subfamily.</text>
</comment>
<dbReference type="InterPro" id="IPR034683">
    <property type="entry name" value="IspD/TarI"/>
</dbReference>
<dbReference type="GO" id="GO:0050518">
    <property type="term" value="F:2-C-methyl-D-erythritol 4-phosphate cytidylyltransferase activity"/>
    <property type="evidence" value="ECO:0007669"/>
    <property type="project" value="UniProtKB-UniRule"/>
</dbReference>
<dbReference type="PANTHER" id="PTHR32125:SF4">
    <property type="entry name" value="2-C-METHYL-D-ERYTHRITOL 4-PHOSPHATE CYTIDYLYLTRANSFERASE, CHLOROPLASTIC"/>
    <property type="match status" value="1"/>
</dbReference>
<comment type="catalytic activity">
    <reaction evidence="3">
        <text>2-C-methyl-D-erythritol 4-phosphate + CTP + H(+) = 4-CDP-2-C-methyl-D-erythritol + diphosphate</text>
        <dbReference type="Rhea" id="RHEA:13429"/>
        <dbReference type="ChEBI" id="CHEBI:15378"/>
        <dbReference type="ChEBI" id="CHEBI:33019"/>
        <dbReference type="ChEBI" id="CHEBI:37563"/>
        <dbReference type="ChEBI" id="CHEBI:57823"/>
        <dbReference type="ChEBI" id="CHEBI:58262"/>
        <dbReference type="EC" id="2.7.7.60"/>
    </reaction>
</comment>
<dbReference type="HAMAP" id="MF_00108">
    <property type="entry name" value="IspD"/>
    <property type="match status" value="1"/>
</dbReference>
<gene>
    <name evidence="3" type="primary">ispD</name>
    <name evidence="4" type="ORF">AVDCRST_MAG42-2875</name>
</gene>
<dbReference type="EMBL" id="CADCTA010000103">
    <property type="protein sequence ID" value="CAA9263846.1"/>
    <property type="molecule type" value="Genomic_DNA"/>
</dbReference>
<dbReference type="CDD" id="cd02516">
    <property type="entry name" value="CDP-ME_synthetase"/>
    <property type="match status" value="1"/>
</dbReference>
<dbReference type="InterPro" id="IPR029044">
    <property type="entry name" value="Nucleotide-diphossugar_trans"/>
</dbReference>
<reference evidence="4" key="1">
    <citation type="submission" date="2020-02" db="EMBL/GenBank/DDBJ databases">
        <authorList>
            <person name="Meier V. D."/>
        </authorList>
    </citation>
    <scope>NUCLEOTIDE SEQUENCE</scope>
    <source>
        <strain evidence="4">AVDCRST_MAG42</strain>
    </source>
</reference>
<proteinExistence type="inferred from homology"/>
<accession>A0A6J4J0U7</accession>
<keyword evidence="3" id="KW-0414">Isoprene biosynthesis</keyword>
<dbReference type="EC" id="2.7.7.60" evidence="3"/>
<evidence type="ECO:0000256" key="3">
    <source>
        <dbReference type="HAMAP-Rule" id="MF_00108"/>
    </source>
</evidence>
<keyword evidence="2 3" id="KW-0548">Nucleotidyltransferase</keyword>
<feature type="site" description="Positions MEP for the nucleophilic attack" evidence="3">
    <location>
        <position position="207"/>
    </location>
</feature>